<keyword evidence="5" id="KW-0648">Protein biosynthesis</keyword>
<dbReference type="Gene3D" id="3.40.50.10470">
    <property type="entry name" value="Translation initiation factor eif-2b, domain 2"/>
    <property type="match status" value="1"/>
</dbReference>
<dbReference type="InterPro" id="IPR000649">
    <property type="entry name" value="IF-2B-related"/>
</dbReference>
<dbReference type="InterPro" id="IPR051855">
    <property type="entry name" value="eIF2B_beta_subunit"/>
</dbReference>
<gene>
    <name evidence="10" type="ORF">BINO364_LOCUS15667</name>
</gene>
<name>A0A8J9V206_9NEOP</name>
<sequence>MAPSEGKLEELDEKTMDAIVKYVSNIRNGKIQGSEKIALATVDLLEQIISESESANVLSLCNTVRAAGRHITQALPTELVAANMVRRVLRAIRDEQRTHANQSAEGAGESLQRLVLAAPSRRATLGPAARDLREPIRDHISEIRGEVESSSAGICAQAARHVAAGGLVLAAAGGALLERFLRAAGRRHRLLLAEGPDVAESHAMAARLAGAGVSVTLVGLAAVPALMPRVNKVIIGAVAALAGGAALARAGALLVTTAAAHCAVEVLVLAPLHALSPLHACDRLRLAARAPAADALPYMSAESAAVRVEAPMYDLLPPDHITLFITNLGGSSPSYTYRLLSELYDPNDYQL</sequence>
<evidence type="ECO:0000256" key="7">
    <source>
        <dbReference type="ARBA" id="ARBA00044228"/>
    </source>
</evidence>
<evidence type="ECO:0000256" key="5">
    <source>
        <dbReference type="ARBA" id="ARBA00022917"/>
    </source>
</evidence>
<reference evidence="10" key="1">
    <citation type="submission" date="2021-12" db="EMBL/GenBank/DDBJ databases">
        <authorList>
            <person name="Martin H S."/>
        </authorList>
    </citation>
    <scope>NUCLEOTIDE SEQUENCE</scope>
</reference>
<dbReference type="GO" id="GO:0005829">
    <property type="term" value="C:cytosol"/>
    <property type="evidence" value="ECO:0007669"/>
    <property type="project" value="UniProtKB-SubCell"/>
</dbReference>
<dbReference type="GO" id="GO:0005851">
    <property type="term" value="C:eukaryotic translation initiation factor 2B complex"/>
    <property type="evidence" value="ECO:0007669"/>
    <property type="project" value="TreeGrafter"/>
</dbReference>
<dbReference type="OrthoDB" id="269919at2759"/>
<dbReference type="PANTHER" id="PTHR45859">
    <property type="entry name" value="TRANSLATION INITIATION FACTOR EIF-2B SUBUNIT BETA"/>
    <property type="match status" value="1"/>
</dbReference>
<evidence type="ECO:0000256" key="1">
    <source>
        <dbReference type="ARBA" id="ARBA00004514"/>
    </source>
</evidence>
<evidence type="ECO:0000256" key="4">
    <source>
        <dbReference type="ARBA" id="ARBA00022540"/>
    </source>
</evidence>
<dbReference type="GO" id="GO:0003743">
    <property type="term" value="F:translation initiation factor activity"/>
    <property type="evidence" value="ECO:0007669"/>
    <property type="project" value="UniProtKB-KW"/>
</dbReference>
<keyword evidence="3" id="KW-0963">Cytoplasm</keyword>
<evidence type="ECO:0000256" key="8">
    <source>
        <dbReference type="ARBA" id="ARBA00046432"/>
    </source>
</evidence>
<dbReference type="Pfam" id="PF01008">
    <property type="entry name" value="IF-2B"/>
    <property type="match status" value="1"/>
</dbReference>
<evidence type="ECO:0000313" key="11">
    <source>
        <dbReference type="Proteomes" id="UP000838878"/>
    </source>
</evidence>
<comment type="subunit">
    <text evidence="8">Component of the translation initiation factor 2B (eIF2B) complex which is a heterodecamer of two sets of five different subunits: alpha, beta, gamma, delta and epsilon. Subunits alpha, beta and delta comprise a regulatory subcomplex and subunits epsilon and gamma comprise a catalytic subcomplex. Within the complex, the hexameric regulatory complex resides at the center, with the two heterodimeric catalytic subcomplexes bound on opposite sides.</text>
</comment>
<proteinExistence type="inferred from homology"/>
<evidence type="ECO:0000256" key="2">
    <source>
        <dbReference type="ARBA" id="ARBA00007251"/>
    </source>
</evidence>
<protein>
    <recommendedName>
        <fullName evidence="6">Translation initiation factor eIF2B subunit beta</fullName>
    </recommendedName>
    <alternativeName>
        <fullName evidence="7">eIF2B GDP-GTP exchange factor subunit beta</fullName>
    </alternativeName>
</protein>
<comment type="subcellular location">
    <subcellularLocation>
        <location evidence="1">Cytoplasm</location>
        <location evidence="1">Cytosol</location>
    </subcellularLocation>
</comment>
<evidence type="ECO:0000256" key="6">
    <source>
        <dbReference type="ARBA" id="ARBA00044122"/>
    </source>
</evidence>
<dbReference type="AlphaFoldDB" id="A0A8J9V206"/>
<dbReference type="InterPro" id="IPR042529">
    <property type="entry name" value="IF_2B-like_C"/>
</dbReference>
<dbReference type="InterPro" id="IPR037171">
    <property type="entry name" value="NagB/RpiA_transferase-like"/>
</dbReference>
<feature type="non-terminal residue" evidence="10">
    <location>
        <position position="351"/>
    </location>
</feature>
<evidence type="ECO:0000256" key="3">
    <source>
        <dbReference type="ARBA" id="ARBA00022490"/>
    </source>
</evidence>
<dbReference type="EMBL" id="OV170228">
    <property type="protein sequence ID" value="CAH0730716.1"/>
    <property type="molecule type" value="Genomic_DNA"/>
</dbReference>
<organism evidence="10 11">
    <name type="scientific">Brenthis ino</name>
    <name type="common">lesser marbled fritillary</name>
    <dbReference type="NCBI Taxonomy" id="405034"/>
    <lineage>
        <taxon>Eukaryota</taxon>
        <taxon>Metazoa</taxon>
        <taxon>Ecdysozoa</taxon>
        <taxon>Arthropoda</taxon>
        <taxon>Hexapoda</taxon>
        <taxon>Insecta</taxon>
        <taxon>Pterygota</taxon>
        <taxon>Neoptera</taxon>
        <taxon>Endopterygota</taxon>
        <taxon>Lepidoptera</taxon>
        <taxon>Glossata</taxon>
        <taxon>Ditrysia</taxon>
        <taxon>Papilionoidea</taxon>
        <taxon>Nymphalidae</taxon>
        <taxon>Heliconiinae</taxon>
        <taxon>Argynnini</taxon>
        <taxon>Brenthis</taxon>
    </lineage>
</organism>
<comment type="similarity">
    <text evidence="2 9">Belongs to the eIF-2B alpha/beta/delta subunits family.</text>
</comment>
<dbReference type="PANTHER" id="PTHR45859:SF1">
    <property type="entry name" value="TRANSLATION INITIATION FACTOR EIF-2B SUBUNIT BETA"/>
    <property type="match status" value="1"/>
</dbReference>
<evidence type="ECO:0000313" key="10">
    <source>
        <dbReference type="EMBL" id="CAH0730716.1"/>
    </source>
</evidence>
<dbReference type="SUPFAM" id="SSF100950">
    <property type="entry name" value="NagB/RpiA/CoA transferase-like"/>
    <property type="match status" value="1"/>
</dbReference>
<keyword evidence="11" id="KW-1185">Reference proteome</keyword>
<accession>A0A8J9V206</accession>
<keyword evidence="4" id="KW-0396">Initiation factor</keyword>
<evidence type="ECO:0000256" key="9">
    <source>
        <dbReference type="RuleBase" id="RU003814"/>
    </source>
</evidence>
<dbReference type="Proteomes" id="UP000838878">
    <property type="component" value="Chromosome 8"/>
</dbReference>
<dbReference type="GO" id="GO:0005085">
    <property type="term" value="F:guanyl-nucleotide exchange factor activity"/>
    <property type="evidence" value="ECO:0007669"/>
    <property type="project" value="TreeGrafter"/>
</dbReference>